<dbReference type="SUPFAM" id="SSF53383">
    <property type="entry name" value="PLP-dependent transferases"/>
    <property type="match status" value="1"/>
</dbReference>
<keyword evidence="3 8" id="KW-0456">Lyase</keyword>
<protein>
    <recommendedName>
        <fullName evidence="5">sphinganine-1-phosphate aldolase</fullName>
        <ecNumber evidence="5">4.1.2.27</ecNumber>
    </recommendedName>
    <alternativeName>
        <fullName evidence="6">Sphingosine-1-phosphate aldolase</fullName>
    </alternativeName>
</protein>
<dbReference type="GO" id="GO:0019752">
    <property type="term" value="P:carboxylic acid metabolic process"/>
    <property type="evidence" value="ECO:0007669"/>
    <property type="project" value="InterPro"/>
</dbReference>
<dbReference type="AlphaFoldDB" id="A0A5A8C5I7"/>
<sequence>MDLDKLRSSLESLLAPPEEGQARKLEHYLALAAAGYVSYRALAALLWAASNPTEFKNSAIESAIEAAKCLPAVKAMIQAEEDKSLAGIKRSLHGDGDPTALLEMPREGLNAKDVLETLKTMREHETRMRDGTATGGIYSDPFSADTKTMKELQADVWRLYSASNALYPGIYPSVRKIEAELIRMTLSMCSAPAEGSHCGLLTSGGTESVLLATKAYRDSFRSSITVLGRLMGACGPVEVVAGATRHPALDKAVKCFGMRLVTVPVNESTGFRMRPADVAAAIGPRTAFVYASAPTFPHGMVDPIAELGKLCQRRGVGLHVDNCLGGVLMSGMRDAGIAVPEFDFAVPGVTSMSVDLHKYGLASKGASTALFSFRELRAHAFVPVADFPGGFYVTPTMQGSRSGALMAQAWATMVYMGRDGYTRLARSVDSMVRRFAAGVEAIDGLRLLVRPDCSCVAFTSDVFCIYALVERMEHRRGWAFVTLQKPKAAQLCLMQAHERSLATMLTDLSAEAAYLREHPDTKATGMAGAYAVVENLPPSAAFGTLKGYQALALDVVPVAAPASSATAAAAAAAAGSHEA</sequence>
<dbReference type="InterPro" id="IPR015421">
    <property type="entry name" value="PyrdxlP-dep_Trfase_major"/>
</dbReference>
<dbReference type="GO" id="GO:0030149">
    <property type="term" value="P:sphingolipid catabolic process"/>
    <property type="evidence" value="ECO:0007669"/>
    <property type="project" value="TreeGrafter"/>
</dbReference>
<evidence type="ECO:0000313" key="9">
    <source>
        <dbReference type="EMBL" id="KAA0147917.1"/>
    </source>
</evidence>
<evidence type="ECO:0000256" key="3">
    <source>
        <dbReference type="ARBA" id="ARBA00023239"/>
    </source>
</evidence>
<evidence type="ECO:0000256" key="7">
    <source>
        <dbReference type="PIRSR" id="PIRSR602129-50"/>
    </source>
</evidence>
<proteinExistence type="inferred from homology"/>
<comment type="caution">
    <text evidence="9">The sequence shown here is derived from an EMBL/GenBank/DDBJ whole genome shotgun (WGS) entry which is preliminary data.</text>
</comment>
<dbReference type="InterPro" id="IPR015422">
    <property type="entry name" value="PyrdxlP-dep_Trfase_small"/>
</dbReference>
<evidence type="ECO:0000256" key="6">
    <source>
        <dbReference type="ARBA" id="ARBA00042568"/>
    </source>
</evidence>
<feature type="modified residue" description="N6-(pyridoxal phosphate)lysine" evidence="7">
    <location>
        <position position="358"/>
    </location>
</feature>
<evidence type="ECO:0000256" key="4">
    <source>
        <dbReference type="ARBA" id="ARBA00038302"/>
    </source>
</evidence>
<comment type="cofactor">
    <cofactor evidence="1 7 8">
        <name>pyridoxal 5'-phosphate</name>
        <dbReference type="ChEBI" id="CHEBI:597326"/>
    </cofactor>
</comment>
<evidence type="ECO:0000256" key="2">
    <source>
        <dbReference type="ARBA" id="ARBA00022898"/>
    </source>
</evidence>
<evidence type="ECO:0000313" key="10">
    <source>
        <dbReference type="Proteomes" id="UP000323011"/>
    </source>
</evidence>
<comment type="similarity">
    <text evidence="4">Belongs to the group II decarboxylase family. Sphingosine-1-phosphate lyase subfamily.</text>
</comment>
<keyword evidence="2 7" id="KW-0663">Pyridoxal phosphate</keyword>
<reference evidence="9 10" key="1">
    <citation type="submission" date="2019-07" db="EMBL/GenBank/DDBJ databases">
        <title>Genomes of Cafeteria roenbergensis.</title>
        <authorList>
            <person name="Fischer M.G."/>
            <person name="Hackl T."/>
            <person name="Roman M."/>
        </authorList>
    </citation>
    <scope>NUCLEOTIDE SEQUENCE [LARGE SCALE GENOMIC DNA]</scope>
    <source>
        <strain evidence="9 10">BVI</strain>
    </source>
</reference>
<dbReference type="GO" id="GO:0008117">
    <property type="term" value="F:sphinganine-1-phosphate aldolase activity"/>
    <property type="evidence" value="ECO:0007669"/>
    <property type="project" value="UniProtKB-EC"/>
</dbReference>
<dbReference type="Gene3D" id="3.90.1150.10">
    <property type="entry name" value="Aspartate Aminotransferase, domain 1"/>
    <property type="match status" value="1"/>
</dbReference>
<dbReference type="PANTHER" id="PTHR42735:SF6">
    <property type="entry name" value="SPHINGOSINE-1-PHOSPHATE LYASE 1"/>
    <property type="match status" value="1"/>
</dbReference>
<dbReference type="GO" id="GO:0016020">
    <property type="term" value="C:membrane"/>
    <property type="evidence" value="ECO:0007669"/>
    <property type="project" value="GOC"/>
</dbReference>
<dbReference type="Pfam" id="PF00282">
    <property type="entry name" value="Pyridoxal_deC"/>
    <property type="match status" value="1"/>
</dbReference>
<name>A0A5A8C5I7_CAFRO</name>
<dbReference type="Gene3D" id="6.10.140.2150">
    <property type="match status" value="1"/>
</dbReference>
<dbReference type="InterPro" id="IPR002129">
    <property type="entry name" value="PyrdxlP-dep_de-COase"/>
</dbReference>
<accession>A0A5A8C5I7</accession>
<dbReference type="InterPro" id="IPR015424">
    <property type="entry name" value="PyrdxlP-dep_Trfase"/>
</dbReference>
<gene>
    <name evidence="9" type="ORF">FNF29_07006</name>
</gene>
<evidence type="ECO:0000256" key="8">
    <source>
        <dbReference type="RuleBase" id="RU000382"/>
    </source>
</evidence>
<dbReference type="OMA" id="MILAAFH"/>
<dbReference type="Gene3D" id="3.40.640.10">
    <property type="entry name" value="Type I PLP-dependent aspartate aminotransferase-like (Major domain)"/>
    <property type="match status" value="1"/>
</dbReference>
<evidence type="ECO:0000256" key="5">
    <source>
        <dbReference type="ARBA" id="ARBA00038965"/>
    </source>
</evidence>
<evidence type="ECO:0000256" key="1">
    <source>
        <dbReference type="ARBA" id="ARBA00001933"/>
    </source>
</evidence>
<organism evidence="9 10">
    <name type="scientific">Cafeteria roenbergensis</name>
    <name type="common">Marine flagellate</name>
    <dbReference type="NCBI Taxonomy" id="33653"/>
    <lineage>
        <taxon>Eukaryota</taxon>
        <taxon>Sar</taxon>
        <taxon>Stramenopiles</taxon>
        <taxon>Bigyra</taxon>
        <taxon>Opalozoa</taxon>
        <taxon>Bicosoecida</taxon>
        <taxon>Cafeteriaceae</taxon>
        <taxon>Cafeteria</taxon>
    </lineage>
</organism>
<dbReference type="Proteomes" id="UP000323011">
    <property type="component" value="Unassembled WGS sequence"/>
</dbReference>
<dbReference type="EC" id="4.1.2.27" evidence="5"/>
<dbReference type="GO" id="GO:0030170">
    <property type="term" value="F:pyridoxal phosphate binding"/>
    <property type="evidence" value="ECO:0007669"/>
    <property type="project" value="InterPro"/>
</dbReference>
<keyword evidence="10" id="KW-1185">Reference proteome</keyword>
<dbReference type="InterPro" id="IPR050477">
    <property type="entry name" value="GrpII_AminoAcid_Decarb"/>
</dbReference>
<dbReference type="GO" id="GO:0005783">
    <property type="term" value="C:endoplasmic reticulum"/>
    <property type="evidence" value="ECO:0007669"/>
    <property type="project" value="TreeGrafter"/>
</dbReference>
<dbReference type="EMBL" id="VLTN01000059">
    <property type="protein sequence ID" value="KAA0147917.1"/>
    <property type="molecule type" value="Genomic_DNA"/>
</dbReference>
<dbReference type="PANTHER" id="PTHR42735">
    <property type="match status" value="1"/>
</dbReference>